<keyword evidence="1" id="KW-0472">Membrane</keyword>
<keyword evidence="1" id="KW-1133">Transmembrane helix</keyword>
<dbReference type="EMBL" id="JAFLVX010000013">
    <property type="protein sequence ID" value="MBO0476253.1"/>
    <property type="molecule type" value="Genomic_DNA"/>
</dbReference>
<name>A0ABS3HSV7_9ENTE</name>
<proteinExistence type="predicted"/>
<keyword evidence="1" id="KW-0812">Transmembrane</keyword>
<dbReference type="NCBIfam" id="NF033608">
    <property type="entry name" value="type_I_tox_Fst"/>
    <property type="match status" value="1"/>
</dbReference>
<feature type="transmembrane region" description="Helical" evidence="1">
    <location>
        <begin position="6"/>
        <end position="28"/>
    </location>
</feature>
<sequence length="34" mass="3787">MEGGVTVITNFLCSLLAGLLVALFDYWLNSRNKK</sequence>
<organism evidence="2 3">
    <name type="scientific">Candidatus Vagococcus giribetii</name>
    <dbReference type="NCBI Taxonomy" id="2230876"/>
    <lineage>
        <taxon>Bacteria</taxon>
        <taxon>Bacillati</taxon>
        <taxon>Bacillota</taxon>
        <taxon>Bacilli</taxon>
        <taxon>Lactobacillales</taxon>
        <taxon>Enterococcaceae</taxon>
        <taxon>Vagococcus</taxon>
    </lineage>
</organism>
<evidence type="ECO:0000256" key="1">
    <source>
        <dbReference type="SAM" id="Phobius"/>
    </source>
</evidence>
<keyword evidence="3" id="KW-1185">Reference proteome</keyword>
<comment type="caution">
    <text evidence="2">The sequence shown here is derived from an EMBL/GenBank/DDBJ whole genome shotgun (WGS) entry which is preliminary data.</text>
</comment>
<evidence type="ECO:0000313" key="3">
    <source>
        <dbReference type="Proteomes" id="UP000664857"/>
    </source>
</evidence>
<gene>
    <name evidence="2" type="ORF">DOK76_04170</name>
</gene>
<evidence type="ECO:0000313" key="2">
    <source>
        <dbReference type="EMBL" id="MBO0476253.1"/>
    </source>
</evidence>
<accession>A0ABS3HSV7</accession>
<dbReference type="Proteomes" id="UP000664857">
    <property type="component" value="Unassembled WGS sequence"/>
</dbReference>
<reference evidence="2 3" key="1">
    <citation type="submission" date="2021-03" db="EMBL/GenBank/DDBJ databases">
        <title>Enterococcal diversity collection.</title>
        <authorList>
            <person name="Gilmore M.S."/>
            <person name="Schwartzman J."/>
            <person name="Van Tyne D."/>
            <person name="Martin M."/>
            <person name="Earl A.M."/>
            <person name="Manson A.L."/>
            <person name="Straub T."/>
            <person name="Salamzade R."/>
            <person name="Saavedra J."/>
            <person name="Lebreton F."/>
            <person name="Prichula J."/>
            <person name="Schaufler K."/>
            <person name="Gaca A."/>
            <person name="Sgardioli B."/>
            <person name="Wagenaar J."/>
            <person name="Strong T."/>
        </authorList>
    </citation>
    <scope>NUCLEOTIDE SEQUENCE [LARGE SCALE GENOMIC DNA]</scope>
    <source>
        <strain evidence="2 3">DIV0080</strain>
    </source>
</reference>
<protein>
    <submittedName>
        <fullName evidence="2">Type I toxin-antitoxin system Fst family toxin</fullName>
    </submittedName>
</protein>